<evidence type="ECO:0000256" key="1">
    <source>
        <dbReference type="ARBA" id="ARBA00022737"/>
    </source>
</evidence>
<dbReference type="GO" id="GO:0090443">
    <property type="term" value="C:FAR/SIN/STRIPAK complex"/>
    <property type="evidence" value="ECO:0007669"/>
    <property type="project" value="EnsemblFungi"/>
</dbReference>
<dbReference type="GO" id="GO:0000775">
    <property type="term" value="C:chromosome, centromeric region"/>
    <property type="evidence" value="ECO:0007669"/>
    <property type="project" value="EnsemblFungi"/>
</dbReference>
<dbReference type="RefSeq" id="XP_022630201.1">
    <property type="nucleotide sequence ID" value="XM_022770907.1"/>
</dbReference>
<dbReference type="GeneID" id="34687516"/>
<dbReference type="GO" id="GO:1990813">
    <property type="term" value="P:meiotic centromeric cohesion protection in anaphase I"/>
    <property type="evidence" value="ECO:0007669"/>
    <property type="project" value="EnsemblFungi"/>
</dbReference>
<dbReference type="InterPro" id="IPR054573">
    <property type="entry name" value="PP2A/SF3B1-like_HEAT"/>
</dbReference>
<evidence type="ECO:0000256" key="4">
    <source>
        <dbReference type="SAM" id="MobiDB-lite"/>
    </source>
</evidence>
<dbReference type="GO" id="GO:0030952">
    <property type="term" value="P:establishment or maintenance of cytoskeleton polarity"/>
    <property type="evidence" value="ECO:0007669"/>
    <property type="project" value="EnsemblFungi"/>
</dbReference>
<dbReference type="Proteomes" id="UP000054304">
    <property type="component" value="Unassembled WGS sequence"/>
</dbReference>
<dbReference type="InterPro" id="IPR051023">
    <property type="entry name" value="PP2A_Regulatory_Subunit_A"/>
</dbReference>
<dbReference type="STRING" id="1245769.A0A0C7NE67"/>
<dbReference type="SUPFAM" id="SSF48371">
    <property type="entry name" value="ARM repeat"/>
    <property type="match status" value="1"/>
</dbReference>
<feature type="compositionally biased region" description="Polar residues" evidence="4">
    <location>
        <begin position="1"/>
        <end position="15"/>
    </location>
</feature>
<dbReference type="GO" id="GO:0007094">
    <property type="term" value="P:mitotic spindle assembly checkpoint signaling"/>
    <property type="evidence" value="ECO:0007669"/>
    <property type="project" value="EnsemblFungi"/>
</dbReference>
<feature type="repeat" description="HEAT" evidence="3">
    <location>
        <begin position="449"/>
        <end position="487"/>
    </location>
</feature>
<name>A0A0C7NE67_9SACH</name>
<proteinExistence type="inferred from homology"/>
<evidence type="ECO:0000259" key="5">
    <source>
        <dbReference type="Pfam" id="PF22646"/>
    </source>
</evidence>
<feature type="region of interest" description="Disordered" evidence="4">
    <location>
        <begin position="1"/>
        <end position="45"/>
    </location>
</feature>
<dbReference type="Pfam" id="PF22646">
    <property type="entry name" value="PPP2R1A-like_HEAT"/>
    <property type="match status" value="1"/>
</dbReference>
<dbReference type="FunFam" id="1.25.10.10:FF:000062">
    <property type="entry name" value="Serine/threonine-protein phosphatase 2A regulatory subunit A alpha isoform"/>
    <property type="match status" value="1"/>
</dbReference>
<protein>
    <submittedName>
        <fullName evidence="7">LALA0S09e07118g1_1</fullName>
    </submittedName>
</protein>
<feature type="repeat" description="HEAT" evidence="3">
    <location>
        <begin position="613"/>
        <end position="644"/>
    </location>
</feature>
<sequence>MGGNNKDTSNKNSDMSEPEVKSSKNADVTENDISDSGNGPQEGEDLYPLALLMDGLKHDDIGNRVEAMKKLDTIAVALGPQRARDELIPFLSEVAQDDEDEIFNVLAEQLGKFVPFIGGSKFATLLLPALEILASTEETLVRDKAVESLNNVAQELSEDQLFHDFIPLIEHLATADWFSSKVSSCGLFRAVLVRVKDDKFRKELLALYLQLVQDDTPMVRRAAGKNLPVLIDLLTQNPDLSTSDDWDYISSMFQKIMTDGQDSVKFLAVDVLISILKFFSKKHDTTHSKDLLRSAIQLIGDESWRVRYMAAEHFEELAHQFIATPRYIDELSGPFLALCEDNESDVRKGVAKQLPGFAKLLGDPQVVLKKVLPVVQNLSMDESEMVRASLASEITNLAPLVPKQDAIETLIPILLNMLRDEYPDVRLNIIAKLKVVNEVVGIDLLSENLLPAITELAKDANWRVRMAIIDYVPLLAEQLGVEFFDKQLGDLCLSWLWDTVYSIRKAAVTNLKNLTEIFGSDWASEKIISRLLTSDSQLLENFVYRITLLHALTELVPVISNDVITQKVLPFINHLTEDAVPNIRFNVAKSYVSVVESLCADKSKNKDLIQSTIVTSLEKLSHDNDVDVRYFAAESLTKSKALLA</sequence>
<dbReference type="InterPro" id="IPR021133">
    <property type="entry name" value="HEAT_type_2"/>
</dbReference>
<dbReference type="GO" id="GO:0005816">
    <property type="term" value="C:spindle pole body"/>
    <property type="evidence" value="ECO:0007669"/>
    <property type="project" value="EnsemblFungi"/>
</dbReference>
<dbReference type="GO" id="GO:0006417">
    <property type="term" value="P:regulation of translation"/>
    <property type="evidence" value="ECO:0007669"/>
    <property type="project" value="EnsemblFungi"/>
</dbReference>
<feature type="repeat" description="HEAT" evidence="3">
    <location>
        <begin position="371"/>
        <end position="409"/>
    </location>
</feature>
<dbReference type="GO" id="GO:0110085">
    <property type="term" value="C:mitotic actomyosin contractile ring"/>
    <property type="evidence" value="ECO:0007669"/>
    <property type="project" value="EnsemblFungi"/>
</dbReference>
<dbReference type="PANTHER" id="PTHR10648">
    <property type="entry name" value="SERINE/THREONINE-PROTEIN PHOSPHATASE PP2A 65 KDA REGULATORY SUBUNIT"/>
    <property type="match status" value="1"/>
</dbReference>
<dbReference type="Gene3D" id="1.25.10.10">
    <property type="entry name" value="Leucine-rich Repeat Variant"/>
    <property type="match status" value="1"/>
</dbReference>
<reference evidence="7 8" key="1">
    <citation type="submission" date="2014-12" db="EMBL/GenBank/DDBJ databases">
        <authorList>
            <person name="Neuveglise Cecile"/>
        </authorList>
    </citation>
    <scope>NUCLEOTIDE SEQUENCE [LARGE SCALE GENOMIC DNA]</scope>
    <source>
        <strain evidence="7 8">CBS 12615</strain>
    </source>
</reference>
<dbReference type="EMBL" id="LN736368">
    <property type="protein sequence ID" value="CEP63989.1"/>
    <property type="molecule type" value="Genomic_DNA"/>
</dbReference>
<dbReference type="GO" id="GO:0005935">
    <property type="term" value="C:cellular bud neck"/>
    <property type="evidence" value="ECO:0007669"/>
    <property type="project" value="EnsemblFungi"/>
</dbReference>
<dbReference type="GO" id="GO:0000159">
    <property type="term" value="C:protein phosphatase type 2A complex"/>
    <property type="evidence" value="ECO:0007669"/>
    <property type="project" value="EnsemblFungi"/>
</dbReference>
<dbReference type="GO" id="GO:0043332">
    <property type="term" value="C:mating projection tip"/>
    <property type="evidence" value="ECO:0007669"/>
    <property type="project" value="EnsemblFungi"/>
</dbReference>
<dbReference type="GO" id="GO:0005829">
    <property type="term" value="C:cytosol"/>
    <property type="evidence" value="ECO:0007669"/>
    <property type="project" value="TreeGrafter"/>
</dbReference>
<dbReference type="GO" id="GO:0005934">
    <property type="term" value="C:cellular bud tip"/>
    <property type="evidence" value="ECO:0007669"/>
    <property type="project" value="EnsemblFungi"/>
</dbReference>
<dbReference type="AlphaFoldDB" id="A0A0C7NE67"/>
<accession>A0A0C7NE67</accession>
<dbReference type="InterPro" id="IPR016024">
    <property type="entry name" value="ARM-type_fold"/>
</dbReference>
<keyword evidence="1" id="KW-0677">Repeat</keyword>
<feature type="repeat" description="HEAT" evidence="3">
    <location>
        <begin position="331"/>
        <end position="366"/>
    </location>
</feature>
<comment type="similarity">
    <text evidence="2">Belongs to the phosphatase 2A regulatory subunit A family.</text>
</comment>
<organism evidence="7 8">
    <name type="scientific">Lachancea lanzarotensis</name>
    <dbReference type="NCBI Taxonomy" id="1245769"/>
    <lineage>
        <taxon>Eukaryota</taxon>
        <taxon>Fungi</taxon>
        <taxon>Dikarya</taxon>
        <taxon>Ascomycota</taxon>
        <taxon>Saccharomycotina</taxon>
        <taxon>Saccharomycetes</taxon>
        <taxon>Saccharomycetales</taxon>
        <taxon>Saccharomycetaceae</taxon>
        <taxon>Lachancea</taxon>
    </lineage>
</organism>
<dbReference type="PANTHER" id="PTHR10648:SF4">
    <property type="entry name" value="PROTEIN PHOSPHATASE 2 (FORMERLY 2A), REGULATORY SUBUNIT A, BETA ISOFORM-RELATED"/>
    <property type="match status" value="1"/>
</dbReference>
<feature type="repeat" description="HEAT" evidence="3">
    <location>
        <begin position="204"/>
        <end position="237"/>
    </location>
</feature>
<feature type="repeat" description="HEAT" evidence="3">
    <location>
        <begin position="126"/>
        <end position="164"/>
    </location>
</feature>
<feature type="repeat" description="HEAT" evidence="3">
    <location>
        <begin position="87"/>
        <end position="125"/>
    </location>
</feature>
<dbReference type="GO" id="GO:0019888">
    <property type="term" value="F:protein phosphatase regulator activity"/>
    <property type="evidence" value="ECO:0007669"/>
    <property type="project" value="TreeGrafter"/>
</dbReference>
<dbReference type="Pfam" id="PF22956">
    <property type="entry name" value="VPS15-like_hel"/>
    <property type="match status" value="1"/>
</dbReference>
<dbReference type="PROSITE" id="PS50077">
    <property type="entry name" value="HEAT_REPEAT"/>
    <property type="match status" value="9"/>
</dbReference>
<dbReference type="OrthoDB" id="340346at2759"/>
<feature type="repeat" description="HEAT" evidence="3">
    <location>
        <begin position="568"/>
        <end position="606"/>
    </location>
</feature>
<evidence type="ECO:0000259" key="6">
    <source>
        <dbReference type="Pfam" id="PF22956"/>
    </source>
</evidence>
<evidence type="ECO:0000313" key="8">
    <source>
        <dbReference type="Proteomes" id="UP000054304"/>
    </source>
</evidence>
<dbReference type="InterPro" id="IPR055231">
    <property type="entry name" value="2AA_helical"/>
</dbReference>
<dbReference type="GO" id="GO:0004722">
    <property type="term" value="F:protein serine/threonine phosphatase activity"/>
    <property type="evidence" value="ECO:0007669"/>
    <property type="project" value="EnsemblFungi"/>
</dbReference>
<evidence type="ECO:0000313" key="7">
    <source>
        <dbReference type="EMBL" id="CEP63989.1"/>
    </source>
</evidence>
<feature type="repeat" description="HEAT" evidence="3">
    <location>
        <begin position="410"/>
        <end position="448"/>
    </location>
</feature>
<dbReference type="GO" id="GO:0031030">
    <property type="term" value="P:negative regulation of septation initiation signaling"/>
    <property type="evidence" value="ECO:0007669"/>
    <property type="project" value="EnsemblFungi"/>
</dbReference>
<feature type="domain" description="Phosphatase 2A Regulatory Subunit A helical" evidence="6">
    <location>
        <begin position="530"/>
        <end position="637"/>
    </location>
</feature>
<dbReference type="HOGENOM" id="CLU_015533_2_1_1"/>
<gene>
    <name evidence="7" type="ORF">LALA0_S09e07118g</name>
</gene>
<keyword evidence="8" id="KW-1185">Reference proteome</keyword>
<evidence type="ECO:0000256" key="2">
    <source>
        <dbReference type="ARBA" id="ARBA00038332"/>
    </source>
</evidence>
<dbReference type="GO" id="GO:0005634">
    <property type="term" value="C:nucleus"/>
    <property type="evidence" value="ECO:0007669"/>
    <property type="project" value="EnsemblFungi"/>
</dbReference>
<dbReference type="InterPro" id="IPR011989">
    <property type="entry name" value="ARM-like"/>
</dbReference>
<evidence type="ECO:0000256" key="3">
    <source>
        <dbReference type="PROSITE-ProRule" id="PRU00103"/>
    </source>
</evidence>
<feature type="domain" description="Phosphatase PP2A regulatory subunit A/Splicing factor 3B subunit 1-like HEAT repeat" evidence="5">
    <location>
        <begin position="329"/>
        <end position="400"/>
    </location>
</feature>